<feature type="binding site" evidence="10">
    <location>
        <position position="167"/>
    </location>
    <ligand>
        <name>L-ornithine</name>
        <dbReference type="ChEBI" id="CHEBI:46911"/>
    </ligand>
</feature>
<comment type="subcellular location">
    <subcellularLocation>
        <location evidence="2 10">Cytoplasm</location>
    </subcellularLocation>
</comment>
<dbReference type="PRINTS" id="PR00102">
    <property type="entry name" value="OTCASE"/>
</dbReference>
<dbReference type="InterPro" id="IPR006132">
    <property type="entry name" value="Asp/Orn_carbamoyltranf_P-bd"/>
</dbReference>
<comment type="similarity">
    <text evidence="3 10">Belongs to the aspartate/ornithine carbamoyltransferase superfamily. OTCase family.</text>
</comment>
<feature type="binding site" evidence="10">
    <location>
        <begin position="56"/>
        <end position="59"/>
    </location>
    <ligand>
        <name>carbamoyl phosphate</name>
        <dbReference type="ChEBI" id="CHEBI:58228"/>
    </ligand>
</feature>
<dbReference type="FunFam" id="3.40.50.1370:FF:000004">
    <property type="entry name" value="Ornithine carbamoyltransferase"/>
    <property type="match status" value="1"/>
</dbReference>
<keyword evidence="5 10" id="KW-0963">Cytoplasm</keyword>
<feature type="domain" description="Aspartate/ornithine carbamoyltransferase Asp/Orn-binding" evidence="11">
    <location>
        <begin position="155"/>
        <end position="328"/>
    </location>
</feature>
<evidence type="ECO:0000256" key="7">
    <source>
        <dbReference type="ARBA" id="ARBA00022679"/>
    </source>
</evidence>
<dbReference type="HAMAP" id="MF_01109">
    <property type="entry name" value="OTCase"/>
    <property type="match status" value="1"/>
</dbReference>
<feature type="binding site" evidence="10">
    <location>
        <begin position="273"/>
        <end position="274"/>
    </location>
    <ligand>
        <name>carbamoyl phosphate</name>
        <dbReference type="ChEBI" id="CHEBI:58228"/>
    </ligand>
</feature>
<gene>
    <name evidence="13" type="ORF">AYR63_03495</name>
</gene>
<dbReference type="AlphaFoldDB" id="A0A1B2IW67"/>
<dbReference type="GO" id="GO:0042450">
    <property type="term" value="P:L-arginine biosynthetic process via ornithine"/>
    <property type="evidence" value="ECO:0007669"/>
    <property type="project" value="UniProtKB-UniRule"/>
</dbReference>
<evidence type="ECO:0000313" key="14">
    <source>
        <dbReference type="Proteomes" id="UP000093267"/>
    </source>
</evidence>
<evidence type="ECO:0000256" key="4">
    <source>
        <dbReference type="ARBA" id="ARBA00013007"/>
    </source>
</evidence>
<dbReference type="Pfam" id="PF00185">
    <property type="entry name" value="OTCace"/>
    <property type="match status" value="1"/>
</dbReference>
<dbReference type="InterPro" id="IPR024904">
    <property type="entry name" value="OTCase_ArgI"/>
</dbReference>
<dbReference type="Proteomes" id="UP000093267">
    <property type="component" value="Chromosome"/>
</dbReference>
<evidence type="ECO:0000256" key="5">
    <source>
        <dbReference type="ARBA" id="ARBA00022490"/>
    </source>
</evidence>
<dbReference type="STRING" id="240427.AYR62_12270"/>
<proteinExistence type="inferred from homology"/>
<evidence type="ECO:0000256" key="3">
    <source>
        <dbReference type="ARBA" id="ARBA00007805"/>
    </source>
</evidence>
<feature type="binding site" evidence="10">
    <location>
        <begin position="134"/>
        <end position="137"/>
    </location>
    <ligand>
        <name>carbamoyl phosphate</name>
        <dbReference type="ChEBI" id="CHEBI:58228"/>
    </ligand>
</feature>
<evidence type="ECO:0000259" key="11">
    <source>
        <dbReference type="Pfam" id="PF00185"/>
    </source>
</evidence>
<comment type="caution">
    <text evidence="10">Lacks conserved residue(s) required for the propagation of feature annotation.</text>
</comment>
<evidence type="ECO:0000256" key="8">
    <source>
        <dbReference type="ARBA" id="ARBA00037919"/>
    </source>
</evidence>
<dbReference type="Gene3D" id="3.40.50.1370">
    <property type="entry name" value="Aspartate/ornithine carbamoyltransferase"/>
    <property type="match status" value="2"/>
</dbReference>
<reference evidence="13 14" key="1">
    <citation type="submission" date="2016-03" db="EMBL/GenBank/DDBJ databases">
        <title>Pediococcus and Lactobacillus from brewery environment - whole genome sequencing and assembly.</title>
        <authorList>
            <person name="Behr J."/>
            <person name="Geissler A.J."/>
            <person name="Vogel R.F."/>
        </authorList>
    </citation>
    <scope>NUCLEOTIDE SEQUENCE [LARGE SCALE GENOMIC DNA]</scope>
    <source>
        <strain evidence="13 14">TMW 1.1995</strain>
    </source>
</reference>
<dbReference type="PRINTS" id="PR00100">
    <property type="entry name" value="AOTCASE"/>
</dbReference>
<dbReference type="KEGG" id="lpd:AYR62_12270"/>
<feature type="binding site" evidence="10">
    <location>
        <position position="231"/>
    </location>
    <ligand>
        <name>L-ornithine</name>
        <dbReference type="ChEBI" id="CHEBI:46911"/>
    </ligand>
</feature>
<evidence type="ECO:0000256" key="2">
    <source>
        <dbReference type="ARBA" id="ARBA00004496"/>
    </source>
</evidence>
<evidence type="ECO:0000256" key="10">
    <source>
        <dbReference type="HAMAP-Rule" id="MF_01109"/>
    </source>
</evidence>
<feature type="binding site" evidence="10">
    <location>
        <position position="107"/>
    </location>
    <ligand>
        <name>carbamoyl phosphate</name>
        <dbReference type="ChEBI" id="CHEBI:58228"/>
    </ligand>
</feature>
<dbReference type="EMBL" id="CP014924">
    <property type="protein sequence ID" value="ANZ66290.1"/>
    <property type="molecule type" value="Genomic_DNA"/>
</dbReference>
<dbReference type="PROSITE" id="PS00097">
    <property type="entry name" value="CARBAMOYLTRANSFERASE"/>
    <property type="match status" value="1"/>
</dbReference>
<organism evidence="13 14">
    <name type="scientific">Secundilactobacillus paracollinoides</name>
    <dbReference type="NCBI Taxonomy" id="240427"/>
    <lineage>
        <taxon>Bacteria</taxon>
        <taxon>Bacillati</taxon>
        <taxon>Bacillota</taxon>
        <taxon>Bacilli</taxon>
        <taxon>Lactobacillales</taxon>
        <taxon>Lactobacillaceae</taxon>
        <taxon>Secundilactobacillus</taxon>
    </lineage>
</organism>
<dbReference type="GO" id="GO:0016597">
    <property type="term" value="F:amino acid binding"/>
    <property type="evidence" value="ECO:0007669"/>
    <property type="project" value="InterPro"/>
</dbReference>
<comment type="pathway">
    <text evidence="8">Amino-acid degradation; L-arginine degradation via ADI pathway; carbamoyl phosphate from L-arginine: step 2/2.</text>
</comment>
<evidence type="ECO:0000256" key="6">
    <source>
        <dbReference type="ARBA" id="ARBA00022503"/>
    </source>
</evidence>
<dbReference type="PANTHER" id="PTHR45753">
    <property type="entry name" value="ORNITHINE CARBAMOYLTRANSFERASE, MITOCHONDRIAL"/>
    <property type="match status" value="1"/>
</dbReference>
<evidence type="ECO:0000256" key="9">
    <source>
        <dbReference type="ARBA" id="ARBA00048772"/>
    </source>
</evidence>
<dbReference type="PANTHER" id="PTHR45753:SF2">
    <property type="entry name" value="ORNITHINE CARBAMOYLTRANSFERASE"/>
    <property type="match status" value="1"/>
</dbReference>
<feature type="binding site" evidence="10">
    <location>
        <begin position="235"/>
        <end position="236"/>
    </location>
    <ligand>
        <name>L-ornithine</name>
        <dbReference type="ChEBI" id="CHEBI:46911"/>
    </ligand>
</feature>
<dbReference type="NCBIfam" id="NF001986">
    <property type="entry name" value="PRK00779.1"/>
    <property type="match status" value="1"/>
</dbReference>
<keyword evidence="14" id="KW-1185">Reference proteome</keyword>
<keyword evidence="6" id="KW-0056">Arginine metabolism</keyword>
<comment type="function">
    <text evidence="1">Reversibly catalyzes the transfer of the carbamoyl group from carbamoyl phosphate (CP) to the N(epsilon) atom of ornithine (ORN) to produce L-citrulline.</text>
</comment>
<dbReference type="InterPro" id="IPR036901">
    <property type="entry name" value="Asp/Orn_carbamoylTrfase_sf"/>
</dbReference>
<protein>
    <recommendedName>
        <fullName evidence="4 10">Ornithine carbamoyltransferase</fullName>
        <shortName evidence="10">OTCase</shortName>
        <ecNumber evidence="4 10">2.1.3.3</ecNumber>
    </recommendedName>
</protein>
<evidence type="ECO:0000259" key="12">
    <source>
        <dbReference type="Pfam" id="PF02729"/>
    </source>
</evidence>
<evidence type="ECO:0000313" key="13">
    <source>
        <dbReference type="EMBL" id="ANZ66290.1"/>
    </source>
</evidence>
<dbReference type="OrthoDB" id="9802587at2"/>
<dbReference type="InterPro" id="IPR006131">
    <property type="entry name" value="Asp_carbamoyltransf_Asp/Orn-bd"/>
</dbReference>
<evidence type="ECO:0000256" key="1">
    <source>
        <dbReference type="ARBA" id="ARBA00003822"/>
    </source>
</evidence>
<dbReference type="Pfam" id="PF02729">
    <property type="entry name" value="OTCace_N"/>
    <property type="match status" value="1"/>
</dbReference>
<dbReference type="GO" id="GO:0004585">
    <property type="term" value="F:ornithine carbamoyltransferase activity"/>
    <property type="evidence" value="ECO:0007669"/>
    <property type="project" value="UniProtKB-UniRule"/>
</dbReference>
<keyword evidence="7 10" id="KW-0808">Transferase</keyword>
<dbReference type="EC" id="2.1.3.3" evidence="4 10"/>
<dbReference type="InterPro" id="IPR006130">
    <property type="entry name" value="Asp/Orn_carbamoylTrfase"/>
</dbReference>
<name>A0A1B2IW67_9LACO</name>
<dbReference type="NCBIfam" id="NF003286">
    <property type="entry name" value="PRK04284.1"/>
    <property type="match status" value="1"/>
</dbReference>
<feature type="binding site" evidence="10">
    <location>
        <position position="318"/>
    </location>
    <ligand>
        <name>carbamoyl phosphate</name>
        <dbReference type="ChEBI" id="CHEBI:58228"/>
    </ligand>
</feature>
<dbReference type="SUPFAM" id="SSF53671">
    <property type="entry name" value="Aspartate/ornithine carbamoyltransferase"/>
    <property type="match status" value="1"/>
</dbReference>
<dbReference type="GO" id="GO:0005737">
    <property type="term" value="C:cytoplasm"/>
    <property type="evidence" value="ECO:0007669"/>
    <property type="project" value="UniProtKB-SubCell"/>
</dbReference>
<comment type="catalytic activity">
    <reaction evidence="9 10">
        <text>carbamoyl phosphate + L-ornithine = L-citrulline + phosphate + H(+)</text>
        <dbReference type="Rhea" id="RHEA:19513"/>
        <dbReference type="ChEBI" id="CHEBI:15378"/>
        <dbReference type="ChEBI" id="CHEBI:43474"/>
        <dbReference type="ChEBI" id="CHEBI:46911"/>
        <dbReference type="ChEBI" id="CHEBI:57743"/>
        <dbReference type="ChEBI" id="CHEBI:58228"/>
        <dbReference type="EC" id="2.1.3.3"/>
    </reaction>
</comment>
<dbReference type="GO" id="GO:0019240">
    <property type="term" value="P:citrulline biosynthetic process"/>
    <property type="evidence" value="ECO:0007669"/>
    <property type="project" value="TreeGrafter"/>
</dbReference>
<feature type="domain" description="Aspartate/ornithine carbamoyltransferase carbamoyl-P binding" evidence="12">
    <location>
        <begin position="7"/>
        <end position="147"/>
    </location>
</feature>
<dbReference type="InterPro" id="IPR002292">
    <property type="entry name" value="Orn/put_carbamltrans"/>
</dbReference>
<sequence>MFNLRHRSFLTLLDFTPKEMGFLLQLSEDLKTAKYTGTEQQKLAGKNIALIFEKSSTRTRCAFEVAAYDQGANVTYLGPSGSHMGKKETAKDTARVLGGMYDGIEYRGFSQRTVETLAKYSGVPVWNGLTDEDHPTQVLADFLTAKEVLKKNYSDIHFTYVGDGRNNVANALMIGAATMGMAFHLVCPKELDPTEELMTKVNALATKTGATIMVTDDIDKGVKDSDVIYTDVWVSMGEADSIWAERIKLLKPYQVNKAMMEKTGNPNVIFEHCLPSFHSADTKVGQEIAEKYGLTEMEVTDEVFESEASVVFQEAENRMHTIKAVMVATLGE</sequence>
<dbReference type="NCBIfam" id="TIGR00658">
    <property type="entry name" value="orni_carb_tr"/>
    <property type="match status" value="1"/>
</dbReference>
<dbReference type="RefSeq" id="WP_065901664.1">
    <property type="nucleotide sequence ID" value="NZ_CP014912.1"/>
</dbReference>
<accession>A0A1B2IW67</accession>